<dbReference type="STRING" id="331117.A1DFE7"/>
<dbReference type="Gene3D" id="1.25.40.20">
    <property type="entry name" value="Ankyrin repeat-containing domain"/>
    <property type="match status" value="1"/>
</dbReference>
<dbReference type="Proteomes" id="UP000006702">
    <property type="component" value="Unassembled WGS sequence"/>
</dbReference>
<dbReference type="eggNOG" id="KOG0504">
    <property type="taxonomic scope" value="Eukaryota"/>
</dbReference>
<feature type="repeat" description="ANK" evidence="3">
    <location>
        <begin position="287"/>
        <end position="320"/>
    </location>
</feature>
<evidence type="ECO:0000256" key="3">
    <source>
        <dbReference type="PROSITE-ProRule" id="PRU00023"/>
    </source>
</evidence>
<accession>A1DFE7</accession>
<reference evidence="5" key="1">
    <citation type="journal article" date="2008" name="PLoS Genet.">
        <title>Genomic islands in the pathogenic filamentous fungus Aspergillus fumigatus.</title>
        <authorList>
            <person name="Fedorova N.D."/>
            <person name="Khaldi N."/>
            <person name="Joardar V.S."/>
            <person name="Maiti R."/>
            <person name="Amedeo P."/>
            <person name="Anderson M.J."/>
            <person name="Crabtree J."/>
            <person name="Silva J.C."/>
            <person name="Badger J.H."/>
            <person name="Albarraq A."/>
            <person name="Angiuoli S."/>
            <person name="Bussey H."/>
            <person name="Bowyer P."/>
            <person name="Cotty P.J."/>
            <person name="Dyer P.S."/>
            <person name="Egan A."/>
            <person name="Galens K."/>
            <person name="Fraser-Liggett C.M."/>
            <person name="Haas B.J."/>
            <person name="Inman J.M."/>
            <person name="Kent R."/>
            <person name="Lemieux S."/>
            <person name="Malavazi I."/>
            <person name="Orvis J."/>
            <person name="Roemer T."/>
            <person name="Ronning C.M."/>
            <person name="Sundaram J.P."/>
            <person name="Sutton G."/>
            <person name="Turner G."/>
            <person name="Venter J.C."/>
            <person name="White O.R."/>
            <person name="Whitty B.R."/>
            <person name="Youngman P."/>
            <person name="Wolfe K.H."/>
            <person name="Goldman G.H."/>
            <person name="Wortman J.R."/>
            <person name="Jiang B."/>
            <person name="Denning D.W."/>
            <person name="Nierman W.C."/>
        </authorList>
    </citation>
    <scope>NUCLEOTIDE SEQUENCE [LARGE SCALE GENOMIC DNA]</scope>
    <source>
        <strain evidence="5">ATCC 1020 / DSM 3700 / CBS 544.65 / FGSC A1164 / JCM 1740 / NRRL 181 / WB 181</strain>
    </source>
</reference>
<dbReference type="SUPFAM" id="SSF48403">
    <property type="entry name" value="Ankyrin repeat"/>
    <property type="match status" value="1"/>
</dbReference>
<dbReference type="RefSeq" id="XP_001260001.1">
    <property type="nucleotide sequence ID" value="XM_001260000.1"/>
</dbReference>
<dbReference type="InterPro" id="IPR036770">
    <property type="entry name" value="Ankyrin_rpt-contain_sf"/>
</dbReference>
<dbReference type="SMART" id="SM00248">
    <property type="entry name" value="ANK"/>
    <property type="match status" value="4"/>
</dbReference>
<keyword evidence="2 3" id="KW-0040">ANK repeat</keyword>
<dbReference type="VEuPathDB" id="FungiDB:NFIA_080480"/>
<evidence type="ECO:0000313" key="5">
    <source>
        <dbReference type="Proteomes" id="UP000006702"/>
    </source>
</evidence>
<dbReference type="EMBL" id="DS027696">
    <property type="protein sequence ID" value="EAW18104.1"/>
    <property type="molecule type" value="Genomic_DNA"/>
</dbReference>
<dbReference type="PROSITE" id="PS50297">
    <property type="entry name" value="ANK_REP_REGION"/>
    <property type="match status" value="2"/>
</dbReference>
<dbReference type="PANTHER" id="PTHR24198:SF165">
    <property type="entry name" value="ANKYRIN REPEAT-CONTAINING PROTEIN-RELATED"/>
    <property type="match status" value="1"/>
</dbReference>
<sequence length="396" mass="44060">MSVLPPEILHHILGLTTPSWRWGWLWKDRRERMFDRSDLFWFLNLRLVNKQFDDIVIHHFLAAIRAGLICSDLPIRRGPPTYSTMAMGRRILWSAGCRNRGLQGLATRSVHPLINTINAGVDEVVELFSRRSQMQPEVLQTTYVKGMISMFVGLTGINLIDHLQAQRGDGRGTAILDGLDPEREGGKRAALMAAAYLGRIDDMEALLVWCIQNTADLDKWLHLPLMAAAFGRQVDIIRFLLNRGVDGNARTVENGDTAMHFAALAGHVALVEYLLGIGVEADVVNNAGHTPLHWTAGRGHAGVVRMLLMTEEVDVNLQDRLGRAPLIWAAARGFDNVVKELLQREEIDVDLADGDAEVTEVTPLAVAAVMGKEDSSTASSIIRRLTERDTRSFDEH</sequence>
<gene>
    <name evidence="4" type="ORF">NFIA_080480</name>
</gene>
<evidence type="ECO:0000256" key="2">
    <source>
        <dbReference type="ARBA" id="ARBA00023043"/>
    </source>
</evidence>
<dbReference type="OrthoDB" id="341259at2759"/>
<dbReference type="PROSITE" id="PS50088">
    <property type="entry name" value="ANK_REPEAT"/>
    <property type="match status" value="2"/>
</dbReference>
<dbReference type="HOGENOM" id="CLU_696560_0_0_1"/>
<dbReference type="KEGG" id="nfi:NFIA_080480"/>
<evidence type="ECO:0000256" key="1">
    <source>
        <dbReference type="ARBA" id="ARBA00022737"/>
    </source>
</evidence>
<dbReference type="InterPro" id="IPR002110">
    <property type="entry name" value="Ankyrin_rpt"/>
</dbReference>
<evidence type="ECO:0000313" key="4">
    <source>
        <dbReference type="EMBL" id="EAW18104.1"/>
    </source>
</evidence>
<organism evidence="4 5">
    <name type="scientific">Neosartorya fischeri (strain ATCC 1020 / DSM 3700 / CBS 544.65 / FGSC A1164 / JCM 1740 / NRRL 181 / WB 181)</name>
    <name type="common">Aspergillus fischerianus</name>
    <dbReference type="NCBI Taxonomy" id="331117"/>
    <lineage>
        <taxon>Eukaryota</taxon>
        <taxon>Fungi</taxon>
        <taxon>Dikarya</taxon>
        <taxon>Ascomycota</taxon>
        <taxon>Pezizomycotina</taxon>
        <taxon>Eurotiomycetes</taxon>
        <taxon>Eurotiomycetidae</taxon>
        <taxon>Eurotiales</taxon>
        <taxon>Aspergillaceae</taxon>
        <taxon>Aspergillus</taxon>
        <taxon>Aspergillus subgen. Fumigati</taxon>
    </lineage>
</organism>
<dbReference type="GeneID" id="4586557"/>
<name>A1DFE7_NEOFI</name>
<dbReference type="AlphaFoldDB" id="A1DFE7"/>
<dbReference type="PANTHER" id="PTHR24198">
    <property type="entry name" value="ANKYRIN REPEAT AND PROTEIN KINASE DOMAIN-CONTAINING PROTEIN"/>
    <property type="match status" value="1"/>
</dbReference>
<dbReference type="Pfam" id="PF00023">
    <property type="entry name" value="Ank"/>
    <property type="match status" value="2"/>
</dbReference>
<dbReference type="Pfam" id="PF12796">
    <property type="entry name" value="Ank_2"/>
    <property type="match status" value="1"/>
</dbReference>
<keyword evidence="1" id="KW-0677">Repeat</keyword>
<proteinExistence type="predicted"/>
<protein>
    <submittedName>
        <fullName evidence="4">Ankyrin repeat protein</fullName>
    </submittedName>
</protein>
<keyword evidence="5" id="KW-1185">Reference proteome</keyword>
<feature type="repeat" description="ANK" evidence="3">
    <location>
        <begin position="254"/>
        <end position="286"/>
    </location>
</feature>